<comment type="similarity">
    <text evidence="1">Belongs to the protease inhibitor I13 (potato type I serine protease inhibitor) family.</text>
</comment>
<dbReference type="GO" id="GO:0009611">
    <property type="term" value="P:response to wounding"/>
    <property type="evidence" value="ECO:0007669"/>
    <property type="project" value="InterPro"/>
</dbReference>
<feature type="non-terminal residue" evidence="4">
    <location>
        <position position="27"/>
    </location>
</feature>
<evidence type="ECO:0000256" key="1">
    <source>
        <dbReference type="ARBA" id="ARBA00008210"/>
    </source>
</evidence>
<dbReference type="EMBL" id="CAJOBI010175872">
    <property type="protein sequence ID" value="CAF4907397.1"/>
    <property type="molecule type" value="Genomic_DNA"/>
</dbReference>
<evidence type="ECO:0000256" key="3">
    <source>
        <dbReference type="ARBA" id="ARBA00022900"/>
    </source>
</evidence>
<evidence type="ECO:0000256" key="2">
    <source>
        <dbReference type="ARBA" id="ARBA00022690"/>
    </source>
</evidence>
<keyword evidence="2" id="KW-0646">Protease inhibitor</keyword>
<protein>
    <submittedName>
        <fullName evidence="4">Uncharacterized protein</fullName>
    </submittedName>
</protein>
<accession>A0A8S3CP55</accession>
<evidence type="ECO:0000313" key="4">
    <source>
        <dbReference type="EMBL" id="CAF4907397.1"/>
    </source>
</evidence>
<dbReference type="Proteomes" id="UP000676336">
    <property type="component" value="Unassembled WGS sequence"/>
</dbReference>
<dbReference type="InterPro" id="IPR000864">
    <property type="entry name" value="Prot_inh_pot1"/>
</dbReference>
<organism evidence="4 5">
    <name type="scientific">Rotaria magnacalcarata</name>
    <dbReference type="NCBI Taxonomy" id="392030"/>
    <lineage>
        <taxon>Eukaryota</taxon>
        <taxon>Metazoa</taxon>
        <taxon>Spiralia</taxon>
        <taxon>Gnathifera</taxon>
        <taxon>Rotifera</taxon>
        <taxon>Eurotatoria</taxon>
        <taxon>Bdelloidea</taxon>
        <taxon>Philodinida</taxon>
        <taxon>Philodinidae</taxon>
        <taxon>Rotaria</taxon>
    </lineage>
</organism>
<reference evidence="4" key="1">
    <citation type="submission" date="2021-02" db="EMBL/GenBank/DDBJ databases">
        <authorList>
            <person name="Nowell W R."/>
        </authorList>
    </citation>
    <scope>NUCLEOTIDE SEQUENCE</scope>
</reference>
<name>A0A8S3CP55_9BILA</name>
<dbReference type="Pfam" id="PF00280">
    <property type="entry name" value="potato_inhibit"/>
    <property type="match status" value="1"/>
</dbReference>
<dbReference type="AlphaFoldDB" id="A0A8S3CP55"/>
<comment type="caution">
    <text evidence="4">The sequence shown here is derived from an EMBL/GenBank/DDBJ whole genome shotgun (WGS) entry which is preliminary data.</text>
</comment>
<evidence type="ECO:0000313" key="5">
    <source>
        <dbReference type="Proteomes" id="UP000676336"/>
    </source>
</evidence>
<dbReference type="InterPro" id="IPR036354">
    <property type="entry name" value="Prot_inh_pot1_sf"/>
</dbReference>
<sequence>MFELKEWPELVGQTFEEASQVILKFDG</sequence>
<keyword evidence="3" id="KW-0722">Serine protease inhibitor</keyword>
<proteinExistence type="inferred from homology"/>
<dbReference type="GO" id="GO:0004867">
    <property type="term" value="F:serine-type endopeptidase inhibitor activity"/>
    <property type="evidence" value="ECO:0007669"/>
    <property type="project" value="UniProtKB-KW"/>
</dbReference>
<gene>
    <name evidence="4" type="ORF">SMN809_LOCUS52057</name>
</gene>
<dbReference type="SUPFAM" id="SSF54654">
    <property type="entry name" value="CI-2 family of serine protease inhibitors"/>
    <property type="match status" value="1"/>
</dbReference>
<dbReference type="Gene3D" id="3.30.10.10">
    <property type="entry name" value="Trypsin Inhibitor V, subunit A"/>
    <property type="match status" value="1"/>
</dbReference>